<evidence type="ECO:0000256" key="4">
    <source>
        <dbReference type="ARBA" id="ARBA00022597"/>
    </source>
</evidence>
<feature type="chain" id="PRO_5012038089" evidence="11">
    <location>
        <begin position="25"/>
        <end position="233"/>
    </location>
</feature>
<dbReference type="EMBL" id="CP022114">
    <property type="protein sequence ID" value="ASG63505.1"/>
    <property type="molecule type" value="Genomic_DNA"/>
</dbReference>
<evidence type="ECO:0000256" key="8">
    <source>
        <dbReference type="ARBA" id="ARBA00023114"/>
    </source>
</evidence>
<keyword evidence="4" id="KW-0762">Sugar transport</keyword>
<evidence type="ECO:0000256" key="10">
    <source>
        <dbReference type="ARBA" id="ARBA00023237"/>
    </source>
</evidence>
<keyword evidence="3" id="KW-1134">Transmembrane beta strand</keyword>
<dbReference type="InterPro" id="IPR053713">
    <property type="entry name" value="Bact_OM_Channel_sf"/>
</dbReference>
<dbReference type="Gene3D" id="2.40.160.40">
    <property type="entry name" value="monomeric porin ompg"/>
    <property type="match status" value="1"/>
</dbReference>
<keyword evidence="6 11" id="KW-0732">Signal</keyword>
<dbReference type="Proteomes" id="UP000197098">
    <property type="component" value="Chromosome"/>
</dbReference>
<evidence type="ECO:0000313" key="12">
    <source>
        <dbReference type="EMBL" id="ASG63505.1"/>
    </source>
</evidence>
<keyword evidence="9" id="KW-0472">Membrane</keyword>
<evidence type="ECO:0000256" key="2">
    <source>
        <dbReference type="ARBA" id="ARBA00022448"/>
    </source>
</evidence>
<dbReference type="GO" id="GO:0015288">
    <property type="term" value="F:porin activity"/>
    <property type="evidence" value="ECO:0007669"/>
    <property type="project" value="UniProtKB-KW"/>
</dbReference>
<dbReference type="Pfam" id="PF06178">
    <property type="entry name" value="KdgM"/>
    <property type="match status" value="1"/>
</dbReference>
<proteinExistence type="predicted"/>
<dbReference type="GO" id="GO:0009279">
    <property type="term" value="C:cell outer membrane"/>
    <property type="evidence" value="ECO:0007669"/>
    <property type="project" value="UniProtKB-SubCell"/>
</dbReference>
<evidence type="ECO:0000313" key="13">
    <source>
        <dbReference type="Proteomes" id="UP000197098"/>
    </source>
</evidence>
<feature type="signal peptide" evidence="11">
    <location>
        <begin position="1"/>
        <end position="24"/>
    </location>
</feature>
<protein>
    <submittedName>
        <fullName evidence="12">Porin</fullName>
    </submittedName>
</protein>
<keyword evidence="8" id="KW-0626">Porin</keyword>
<organism evidence="12 13">
    <name type="scientific">Kluyvera genomosp. 3</name>
    <dbReference type="NCBI Taxonomy" id="2774055"/>
    <lineage>
        <taxon>Bacteria</taxon>
        <taxon>Pseudomonadati</taxon>
        <taxon>Pseudomonadota</taxon>
        <taxon>Gammaproteobacteria</taxon>
        <taxon>Enterobacterales</taxon>
        <taxon>Enterobacteriaceae</taxon>
        <taxon>Kluyvera</taxon>
    </lineage>
</organism>
<accession>A0A248KI67</accession>
<dbReference type="InterPro" id="IPR009331">
    <property type="entry name" value="Oligogalacturonate-sp_porin"/>
</dbReference>
<evidence type="ECO:0000256" key="1">
    <source>
        <dbReference type="ARBA" id="ARBA00004442"/>
    </source>
</evidence>
<sequence>MSFLRKNTLLAACMLLALSPAVHAVQFDVRGGYNIGNHSYESRFKVSDSWQNGWWASMETDNNNGSPSVDDMTTSYNEMETNYTWHINDRFALVPGGAIHWSNSGTQLRPYIRLNYKVTNDLSSGIRYRLDHHNYDVEDNAGDTVHDNEHRIDLFLSYKINPDWNLMWQGTAYMHQDPDLKYNNGKRWATENALTIKYRWNNYFSPYFEYDYLDEQSNYNGETGKPDSRVRLG</sequence>
<reference evidence="12 13" key="1">
    <citation type="submission" date="2017-06" db="EMBL/GenBank/DDBJ databases">
        <title>Origin of plasmid-mediated fosfomycin resistance gene fosA3.</title>
        <authorList>
            <person name="Ito R."/>
            <person name="Pacey M.P."/>
            <person name="Doi Y."/>
        </authorList>
    </citation>
    <scope>NUCLEOTIDE SEQUENCE [LARGE SCALE GENOMIC DNA]</scope>
    <source>
        <strain evidence="12 13">YDC799</strain>
    </source>
</reference>
<comment type="subcellular location">
    <subcellularLocation>
        <location evidence="1">Cell outer membrane</location>
    </subcellularLocation>
</comment>
<dbReference type="GO" id="GO:0015772">
    <property type="term" value="P:oligosaccharide transport"/>
    <property type="evidence" value="ECO:0007669"/>
    <property type="project" value="TreeGrafter"/>
</dbReference>
<keyword evidence="2" id="KW-0813">Transport</keyword>
<name>A0A248KI67_9ENTR</name>
<dbReference type="PANTHER" id="PTHR38105">
    <property type="entry name" value="OUTER MEMBRANE PROTEIN-RELATED-RELATED"/>
    <property type="match status" value="1"/>
</dbReference>
<evidence type="ECO:0000256" key="5">
    <source>
        <dbReference type="ARBA" id="ARBA00022692"/>
    </source>
</evidence>
<dbReference type="GO" id="GO:0006811">
    <property type="term" value="P:monoatomic ion transport"/>
    <property type="evidence" value="ECO:0007669"/>
    <property type="project" value="UniProtKB-KW"/>
</dbReference>
<evidence type="ECO:0000256" key="3">
    <source>
        <dbReference type="ARBA" id="ARBA00022452"/>
    </source>
</evidence>
<evidence type="ECO:0000256" key="11">
    <source>
        <dbReference type="SAM" id="SignalP"/>
    </source>
</evidence>
<gene>
    <name evidence="12" type="ORF">CEW81_13610</name>
</gene>
<keyword evidence="5" id="KW-0812">Transmembrane</keyword>
<dbReference type="AlphaFoldDB" id="A0A248KI67"/>
<keyword evidence="10" id="KW-0998">Cell outer membrane</keyword>
<keyword evidence="7" id="KW-0406">Ion transport</keyword>
<evidence type="ECO:0000256" key="6">
    <source>
        <dbReference type="ARBA" id="ARBA00022729"/>
    </source>
</evidence>
<dbReference type="PANTHER" id="PTHR38105:SF2">
    <property type="entry name" value="N-ACETYLNEURAMINIC ACID OUTER MEMBRANE CHANNEL PROTEIN NANC-RELATED"/>
    <property type="match status" value="1"/>
</dbReference>
<evidence type="ECO:0000256" key="7">
    <source>
        <dbReference type="ARBA" id="ARBA00023065"/>
    </source>
</evidence>
<dbReference type="GO" id="GO:0046930">
    <property type="term" value="C:pore complex"/>
    <property type="evidence" value="ECO:0007669"/>
    <property type="project" value="UniProtKB-KW"/>
</dbReference>
<evidence type="ECO:0000256" key="9">
    <source>
        <dbReference type="ARBA" id="ARBA00023136"/>
    </source>
</evidence>